<dbReference type="InterPro" id="IPR014710">
    <property type="entry name" value="RmlC-like_jellyroll"/>
</dbReference>
<dbReference type="Pfam" id="PF00027">
    <property type="entry name" value="cNMP_binding"/>
    <property type="match status" value="1"/>
</dbReference>
<reference evidence="7" key="1">
    <citation type="submission" date="2020-09" db="EMBL/GenBank/DDBJ databases">
        <title>Draft Genome Sequence of Paenibacillus sp. WST5.</title>
        <authorList>
            <person name="Bao Z."/>
        </authorList>
    </citation>
    <scope>NUCLEOTIDE SEQUENCE</scope>
    <source>
        <strain evidence="7">WST5</strain>
    </source>
</reference>
<dbReference type="PANTHER" id="PTHR24567:SF26">
    <property type="entry name" value="REGULATORY PROTEIN YEIL"/>
    <property type="match status" value="1"/>
</dbReference>
<protein>
    <submittedName>
        <fullName evidence="7">Cyclic nucleotide-binding domain-containing protein</fullName>
    </submittedName>
</protein>
<dbReference type="SUPFAM" id="SSF46785">
    <property type="entry name" value="Winged helix' DNA-binding domain"/>
    <property type="match status" value="1"/>
</dbReference>
<evidence type="ECO:0000256" key="4">
    <source>
        <dbReference type="ARBA" id="ARBA00023163"/>
    </source>
</evidence>
<dbReference type="PROSITE" id="PS50042">
    <property type="entry name" value="CNMP_BINDING_3"/>
    <property type="match status" value="1"/>
</dbReference>
<keyword evidence="1" id="KW-0805">Transcription regulation</keyword>
<dbReference type="AlphaFoldDB" id="A0A926KV13"/>
<proteinExistence type="predicted"/>
<dbReference type="Gene3D" id="2.60.120.10">
    <property type="entry name" value="Jelly Rolls"/>
    <property type="match status" value="1"/>
</dbReference>
<evidence type="ECO:0000259" key="5">
    <source>
        <dbReference type="PROSITE" id="PS50042"/>
    </source>
</evidence>
<dbReference type="InterPro" id="IPR012318">
    <property type="entry name" value="HTH_CRP"/>
</dbReference>
<evidence type="ECO:0000259" key="6">
    <source>
        <dbReference type="PROSITE" id="PS51063"/>
    </source>
</evidence>
<dbReference type="InterPro" id="IPR000595">
    <property type="entry name" value="cNMP-bd_dom"/>
</dbReference>
<dbReference type="PANTHER" id="PTHR24567">
    <property type="entry name" value="CRP FAMILY TRANSCRIPTIONAL REGULATORY PROTEIN"/>
    <property type="match status" value="1"/>
</dbReference>
<dbReference type="SMART" id="SM00100">
    <property type="entry name" value="cNMP"/>
    <property type="match status" value="1"/>
</dbReference>
<keyword evidence="3" id="KW-0010">Activator</keyword>
<comment type="caution">
    <text evidence="7">The sequence shown here is derived from an EMBL/GenBank/DDBJ whole genome shotgun (WGS) entry which is preliminary data.</text>
</comment>
<evidence type="ECO:0000313" key="7">
    <source>
        <dbReference type="EMBL" id="MBD0383686.1"/>
    </source>
</evidence>
<name>A0A926KV13_9BACL</name>
<feature type="domain" description="HTH crp-type" evidence="6">
    <location>
        <begin position="164"/>
        <end position="235"/>
    </location>
</feature>
<dbReference type="GO" id="GO:0003677">
    <property type="term" value="F:DNA binding"/>
    <property type="evidence" value="ECO:0007669"/>
    <property type="project" value="UniProtKB-KW"/>
</dbReference>
<evidence type="ECO:0000256" key="2">
    <source>
        <dbReference type="ARBA" id="ARBA00023125"/>
    </source>
</evidence>
<feature type="domain" description="Cyclic nucleotide-binding" evidence="5">
    <location>
        <begin position="46"/>
        <end position="127"/>
    </location>
</feature>
<dbReference type="Proteomes" id="UP000650466">
    <property type="component" value="Unassembled WGS sequence"/>
</dbReference>
<evidence type="ECO:0000256" key="3">
    <source>
        <dbReference type="ARBA" id="ARBA00023159"/>
    </source>
</evidence>
<dbReference type="Pfam" id="PF13545">
    <property type="entry name" value="HTH_Crp_2"/>
    <property type="match status" value="1"/>
</dbReference>
<dbReference type="InterPro" id="IPR050397">
    <property type="entry name" value="Env_Response_Regulators"/>
</dbReference>
<dbReference type="EMBL" id="JACVVD010000012">
    <property type="protein sequence ID" value="MBD0383686.1"/>
    <property type="molecule type" value="Genomic_DNA"/>
</dbReference>
<evidence type="ECO:0000256" key="1">
    <source>
        <dbReference type="ARBA" id="ARBA00023015"/>
    </source>
</evidence>
<dbReference type="InterPro" id="IPR036390">
    <property type="entry name" value="WH_DNA-bd_sf"/>
</dbReference>
<dbReference type="CDD" id="cd00038">
    <property type="entry name" value="CAP_ED"/>
    <property type="match status" value="1"/>
</dbReference>
<evidence type="ECO:0000313" key="8">
    <source>
        <dbReference type="Proteomes" id="UP000650466"/>
    </source>
</evidence>
<dbReference type="SUPFAM" id="SSF51206">
    <property type="entry name" value="cAMP-binding domain-like"/>
    <property type="match status" value="1"/>
</dbReference>
<sequence>MKDSTPGGAIGAEESNLQKISDARTIQALMHKNGLTDIFGPDVTGMELRTYADREMICSMGDTLDGLYVLVSGKLKVYTLLPNGKTMLLRFSRPPALIGDVEWMAQYPVKNNVEAVGACSLLVITRELILEKQANNPAFLWFMIQNLSHKLYTLGNASAMNLLYPVENRFASYLLSLISEENSTGQAEEIRTSTLTETAEMLGTSYRHLNRVIQRLIQEGVLVRKKGRLLILNEIKLRELAGNHLYN</sequence>
<dbReference type="PROSITE" id="PS51063">
    <property type="entry name" value="HTH_CRP_2"/>
    <property type="match status" value="1"/>
</dbReference>
<keyword evidence="2" id="KW-0238">DNA-binding</keyword>
<keyword evidence="4" id="KW-0804">Transcription</keyword>
<organism evidence="7 8">
    <name type="scientific">Paenibacillus sedimenti</name>
    <dbReference type="NCBI Taxonomy" id="2770274"/>
    <lineage>
        <taxon>Bacteria</taxon>
        <taxon>Bacillati</taxon>
        <taxon>Bacillota</taxon>
        <taxon>Bacilli</taxon>
        <taxon>Bacillales</taxon>
        <taxon>Paenibacillaceae</taxon>
        <taxon>Paenibacillus</taxon>
    </lineage>
</organism>
<dbReference type="GO" id="GO:0003700">
    <property type="term" value="F:DNA-binding transcription factor activity"/>
    <property type="evidence" value="ECO:0007669"/>
    <property type="project" value="TreeGrafter"/>
</dbReference>
<dbReference type="InterPro" id="IPR018490">
    <property type="entry name" value="cNMP-bd_dom_sf"/>
</dbReference>
<gene>
    <name evidence="7" type="ORF">ICC18_26770</name>
</gene>
<dbReference type="GO" id="GO:0005829">
    <property type="term" value="C:cytosol"/>
    <property type="evidence" value="ECO:0007669"/>
    <property type="project" value="TreeGrafter"/>
</dbReference>
<keyword evidence="8" id="KW-1185">Reference proteome</keyword>
<accession>A0A926KV13</accession>